<dbReference type="AlphaFoldDB" id="A0A2T1LW46"/>
<dbReference type="Pfam" id="PF07452">
    <property type="entry name" value="CHRD"/>
    <property type="match status" value="1"/>
</dbReference>
<dbReference type="RefSeq" id="WP_106457647.1">
    <property type="nucleotide sequence ID" value="NZ_PXOH01000016.1"/>
</dbReference>
<evidence type="ECO:0000259" key="2">
    <source>
        <dbReference type="PROSITE" id="PS50933"/>
    </source>
</evidence>
<reference evidence="3 4" key="1">
    <citation type="submission" date="2018-03" db="EMBL/GenBank/DDBJ databases">
        <title>The ancient ancestry and fast evolution of plastids.</title>
        <authorList>
            <person name="Moore K.R."/>
            <person name="Magnabosco C."/>
            <person name="Momper L."/>
            <person name="Gold D.A."/>
            <person name="Bosak T."/>
            <person name="Fournier G.P."/>
        </authorList>
    </citation>
    <scope>NUCLEOTIDE SEQUENCE [LARGE SCALE GENOMIC DNA]</scope>
    <source>
        <strain evidence="3 4">CCALA 016</strain>
    </source>
</reference>
<reference evidence="3 4" key="2">
    <citation type="submission" date="2018-03" db="EMBL/GenBank/DDBJ databases">
        <authorList>
            <person name="Keele B.F."/>
        </authorList>
    </citation>
    <scope>NUCLEOTIDE SEQUENCE [LARGE SCALE GENOMIC DNA]</scope>
    <source>
        <strain evidence="3 4">CCALA 016</strain>
    </source>
</reference>
<protein>
    <submittedName>
        <fullName evidence="3">PEP-CTERM sorting domain-containing protein</fullName>
    </submittedName>
</protein>
<evidence type="ECO:0000313" key="4">
    <source>
        <dbReference type="Proteomes" id="UP000239001"/>
    </source>
</evidence>
<keyword evidence="4" id="KW-1185">Reference proteome</keyword>
<comment type="caution">
    <text evidence="3">The sequence shown here is derived from an EMBL/GenBank/DDBJ whole genome shotgun (WGS) entry which is preliminary data.</text>
</comment>
<organism evidence="3 4">
    <name type="scientific">Aphanothece hegewaldii CCALA 016</name>
    <dbReference type="NCBI Taxonomy" id="2107694"/>
    <lineage>
        <taxon>Bacteria</taxon>
        <taxon>Bacillati</taxon>
        <taxon>Cyanobacteriota</taxon>
        <taxon>Cyanophyceae</taxon>
        <taxon>Oscillatoriophycideae</taxon>
        <taxon>Chroococcales</taxon>
        <taxon>Aphanothecaceae</taxon>
        <taxon>Aphanothece</taxon>
    </lineage>
</organism>
<name>A0A2T1LW46_9CHRO</name>
<dbReference type="OrthoDB" id="426322at2"/>
<dbReference type="PROSITE" id="PS50933">
    <property type="entry name" value="CHRD"/>
    <property type="match status" value="1"/>
</dbReference>
<feature type="chain" id="PRO_5015562475" evidence="1">
    <location>
        <begin position="28"/>
        <end position="190"/>
    </location>
</feature>
<dbReference type="SMART" id="SM00754">
    <property type="entry name" value="CHRD"/>
    <property type="match status" value="1"/>
</dbReference>
<evidence type="ECO:0000313" key="3">
    <source>
        <dbReference type="EMBL" id="PSF36000.1"/>
    </source>
</evidence>
<proteinExistence type="predicted"/>
<gene>
    <name evidence="3" type="ORF">C7H19_14745</name>
</gene>
<feature type="domain" description="CHRD" evidence="2">
    <location>
        <begin position="26"/>
        <end position="164"/>
    </location>
</feature>
<feature type="signal peptide" evidence="1">
    <location>
        <begin position="1"/>
        <end position="27"/>
    </location>
</feature>
<dbReference type="InterPro" id="IPR010895">
    <property type="entry name" value="CHRD"/>
</dbReference>
<dbReference type="NCBIfam" id="TIGR02595">
    <property type="entry name" value="PEP_CTERM"/>
    <property type="match status" value="1"/>
</dbReference>
<dbReference type="Proteomes" id="UP000239001">
    <property type="component" value="Unassembled WGS sequence"/>
</dbReference>
<evidence type="ECO:0000256" key="1">
    <source>
        <dbReference type="SAM" id="SignalP"/>
    </source>
</evidence>
<sequence>MRQLWTIPILGAALTSVVAIAPLPATAATFQSNLTGSQEVPPVMSPGSGFATLELTGSPGSWVLDYELTYSGLSSPIASPYAHIHNAPFGSNGPVVHHLDGADTAPIAGSTSGTIIGDWRFDDPSAPLTDALAQQLQQGKLYFNIHTAAIPSGEIRGQITAVPEPGNLMGLALAGSSLLLIRKRKTSHSA</sequence>
<accession>A0A2T1LW46</accession>
<dbReference type="InterPro" id="IPR013424">
    <property type="entry name" value="Ice-binding_C"/>
</dbReference>
<dbReference type="EMBL" id="PXOH01000016">
    <property type="protein sequence ID" value="PSF36000.1"/>
    <property type="molecule type" value="Genomic_DNA"/>
</dbReference>
<keyword evidence="1" id="KW-0732">Signal</keyword>